<dbReference type="GeneID" id="109586252"/>
<dbReference type="Proteomes" id="UP000007879">
    <property type="component" value="Unassembled WGS sequence"/>
</dbReference>
<keyword evidence="1" id="KW-1133">Transmembrane helix</keyword>
<proteinExistence type="predicted"/>
<evidence type="ECO:0000313" key="2">
    <source>
        <dbReference type="EnsemblMetazoa" id="XP_019857985.1"/>
    </source>
</evidence>
<reference evidence="3" key="1">
    <citation type="journal article" date="2010" name="Nature">
        <title>The Amphimedon queenslandica genome and the evolution of animal complexity.</title>
        <authorList>
            <person name="Srivastava M."/>
            <person name="Simakov O."/>
            <person name="Chapman J."/>
            <person name="Fahey B."/>
            <person name="Gauthier M.E."/>
            <person name="Mitros T."/>
            <person name="Richards G.S."/>
            <person name="Conaco C."/>
            <person name="Dacre M."/>
            <person name="Hellsten U."/>
            <person name="Larroux C."/>
            <person name="Putnam N.H."/>
            <person name="Stanke M."/>
            <person name="Adamska M."/>
            <person name="Darling A."/>
            <person name="Degnan S.M."/>
            <person name="Oakley T.H."/>
            <person name="Plachetzki D.C."/>
            <person name="Zhai Y."/>
            <person name="Adamski M."/>
            <person name="Calcino A."/>
            <person name="Cummins S.F."/>
            <person name="Goodstein D.M."/>
            <person name="Harris C."/>
            <person name="Jackson D.J."/>
            <person name="Leys S.P."/>
            <person name="Shu S."/>
            <person name="Woodcroft B.J."/>
            <person name="Vervoort M."/>
            <person name="Kosik K.S."/>
            <person name="Manning G."/>
            <person name="Degnan B.M."/>
            <person name="Rokhsar D.S."/>
        </authorList>
    </citation>
    <scope>NUCLEOTIDE SEQUENCE [LARGE SCALE GENOMIC DNA]</scope>
</reference>
<keyword evidence="3" id="KW-1185">Reference proteome</keyword>
<accession>A0AAN0JLV9</accession>
<feature type="transmembrane region" description="Helical" evidence="1">
    <location>
        <begin position="21"/>
        <end position="40"/>
    </location>
</feature>
<name>A0AAN0JLV9_AMPQE</name>
<dbReference type="KEGG" id="aqu:109586252"/>
<protein>
    <submittedName>
        <fullName evidence="2">Uncharacterized protein</fullName>
    </submittedName>
</protein>
<dbReference type="RefSeq" id="XP_019857985.1">
    <property type="nucleotide sequence ID" value="XM_020002426.1"/>
</dbReference>
<keyword evidence="1" id="KW-0812">Transmembrane</keyword>
<organism evidence="2 3">
    <name type="scientific">Amphimedon queenslandica</name>
    <name type="common">Sponge</name>
    <dbReference type="NCBI Taxonomy" id="400682"/>
    <lineage>
        <taxon>Eukaryota</taxon>
        <taxon>Metazoa</taxon>
        <taxon>Porifera</taxon>
        <taxon>Demospongiae</taxon>
        <taxon>Heteroscleromorpha</taxon>
        <taxon>Haplosclerida</taxon>
        <taxon>Niphatidae</taxon>
        <taxon>Amphimedon</taxon>
    </lineage>
</organism>
<evidence type="ECO:0000256" key="1">
    <source>
        <dbReference type="SAM" id="Phobius"/>
    </source>
</evidence>
<dbReference type="EnsemblMetazoa" id="XM_020002426.1">
    <property type="protein sequence ID" value="XP_019857985.1"/>
    <property type="gene ID" value="LOC109586252"/>
</dbReference>
<evidence type="ECO:0000313" key="3">
    <source>
        <dbReference type="Proteomes" id="UP000007879"/>
    </source>
</evidence>
<sequence length="138" mass="15407">MQFIVVLESPQRSGSHVCFCLIRMSTMILNLIFLLLLQYIDCADINVHPVSINTTLNSTVVFSCEAIADDLSFRVNNTPATNIGVIAKGFSETVFNNGGTREAELEAMAYDYNNNTEVKCRAINDEPFVIVFSIIQQY</sequence>
<reference evidence="2" key="2">
    <citation type="submission" date="2024-06" db="UniProtKB">
        <authorList>
            <consortium name="EnsemblMetazoa"/>
        </authorList>
    </citation>
    <scope>IDENTIFICATION</scope>
</reference>
<dbReference type="AlphaFoldDB" id="A0AAN0JLV9"/>
<keyword evidence="1" id="KW-0472">Membrane</keyword>